<dbReference type="InterPro" id="IPR003607">
    <property type="entry name" value="HD/PDEase_dom"/>
</dbReference>
<dbReference type="KEGG" id="mmad:MMJJ_08310"/>
<dbReference type="PANTHER" id="PTHR37294">
    <property type="entry name" value="3'-5' EXORIBONUCLEASE YHAM"/>
    <property type="match status" value="1"/>
</dbReference>
<dbReference type="SMART" id="SM00471">
    <property type="entry name" value="HDc"/>
    <property type="match status" value="1"/>
</dbReference>
<feature type="domain" description="HD" evidence="2">
    <location>
        <begin position="58"/>
        <end position="171"/>
    </location>
</feature>
<dbReference type="InterPro" id="IPR006674">
    <property type="entry name" value="HD_domain"/>
</dbReference>
<evidence type="ECO:0000313" key="3">
    <source>
        <dbReference type="EMBL" id="AVB76241.1"/>
    </source>
</evidence>
<gene>
    <name evidence="3" type="primary">yhaM</name>
    <name evidence="4" type="ORF">HNP94_001686</name>
    <name evidence="5" type="ORF">HNP96_001557</name>
    <name evidence="3" type="ORF">MMJJ_08310</name>
</gene>
<sequence>MKDLIALAEEIKDEKLRKKVIEYINNPLPKHPEIESTGITIENSPASVKRHHKYPGGLLEHTIAVTKMAVKMAEALEETYGIELNRDLLISGGILHDLMKPQNYQLKDGKFDHLSDFHLDHLTLGIAELYRRDFPLEVIKVVASHHGDHGPVSPDSIEAWLIHHADNVDAAINDIGIRICQARSREFGIDDSQIYKIVTPLKLYEMRKKLGKDKLKEFLKEKLEIKDE</sequence>
<dbReference type="Proteomes" id="UP000239462">
    <property type="component" value="Chromosome"/>
</dbReference>
<dbReference type="Proteomes" id="UP000567099">
    <property type="component" value="Unassembled WGS sequence"/>
</dbReference>
<dbReference type="EMBL" id="CP026606">
    <property type="protein sequence ID" value="AVB76241.1"/>
    <property type="molecule type" value="Genomic_DNA"/>
</dbReference>
<dbReference type="GO" id="GO:0016787">
    <property type="term" value="F:hydrolase activity"/>
    <property type="evidence" value="ECO:0007669"/>
    <property type="project" value="UniProtKB-KW"/>
</dbReference>
<dbReference type="InterPro" id="IPR050798">
    <property type="entry name" value="YhaM_exoribonuc/phosphodiest"/>
</dbReference>
<dbReference type="GO" id="GO:0031125">
    <property type="term" value="P:rRNA 3'-end processing"/>
    <property type="evidence" value="ECO:0007669"/>
    <property type="project" value="TreeGrafter"/>
</dbReference>
<name>A0A2L1CA49_METMI</name>
<keyword evidence="1 3" id="KW-0378">Hydrolase</keyword>
<organism evidence="3 6">
    <name type="scientific">Methanococcus maripaludis</name>
    <name type="common">Methanococcus deltae</name>
    <dbReference type="NCBI Taxonomy" id="39152"/>
    <lineage>
        <taxon>Archaea</taxon>
        <taxon>Methanobacteriati</taxon>
        <taxon>Methanobacteriota</taxon>
        <taxon>Methanomada group</taxon>
        <taxon>Methanococci</taxon>
        <taxon>Methanococcales</taxon>
        <taxon>Methanococcaceae</taxon>
        <taxon>Methanococcus</taxon>
    </lineage>
</organism>
<evidence type="ECO:0000313" key="7">
    <source>
        <dbReference type="Proteomes" id="UP000567099"/>
    </source>
</evidence>
<evidence type="ECO:0000259" key="2">
    <source>
        <dbReference type="PROSITE" id="PS51831"/>
    </source>
</evidence>
<dbReference type="InterPro" id="IPR006675">
    <property type="entry name" value="HDIG_dom"/>
</dbReference>
<dbReference type="PANTHER" id="PTHR37294:SF1">
    <property type="entry name" value="3'-5' EXORIBONUCLEASE YHAM"/>
    <property type="match status" value="1"/>
</dbReference>
<dbReference type="AlphaFoldDB" id="A0A2L1CA49"/>
<evidence type="ECO:0000256" key="1">
    <source>
        <dbReference type="ARBA" id="ARBA00022801"/>
    </source>
</evidence>
<evidence type="ECO:0000313" key="8">
    <source>
        <dbReference type="Proteomes" id="UP000590564"/>
    </source>
</evidence>
<accession>A0A2L1CA49</accession>
<dbReference type="RefSeq" id="WP_104837801.1">
    <property type="nucleotide sequence ID" value="NZ_CP026606.1"/>
</dbReference>
<dbReference type="EC" id="3.1.4.56" evidence="4"/>
<dbReference type="Proteomes" id="UP000590564">
    <property type="component" value="Unassembled WGS sequence"/>
</dbReference>
<dbReference type="EMBL" id="JACDUO010000002">
    <property type="protein sequence ID" value="MBA2864664.1"/>
    <property type="molecule type" value="Genomic_DNA"/>
</dbReference>
<reference evidence="3" key="2">
    <citation type="submission" date="2018-02" db="EMBL/GenBank/DDBJ databases">
        <title>Complete genome sequence of the Methanococcus maripaludis type strain JJ (DSM 2067), a model for selenoprotein synthesis in Archaea.</title>
        <authorList>
            <person name="Poehlein A."/>
            <person name="Heym D."/>
            <person name="Quitzke V."/>
            <person name="Fersch J."/>
            <person name="Daniel R."/>
            <person name="Rother M."/>
        </authorList>
    </citation>
    <scope>NUCLEOTIDE SEQUENCE [LARGE SCALE GENOMIC DNA]</scope>
    <source>
        <strain evidence="3">DSM 2067</strain>
    </source>
</reference>
<dbReference type="Gene3D" id="1.10.3210.10">
    <property type="entry name" value="Hypothetical protein af1432"/>
    <property type="match status" value="1"/>
</dbReference>
<dbReference type="SUPFAM" id="SSF109604">
    <property type="entry name" value="HD-domain/PDEase-like"/>
    <property type="match status" value="1"/>
</dbReference>
<dbReference type="Pfam" id="PF01966">
    <property type="entry name" value="HD"/>
    <property type="match status" value="1"/>
</dbReference>
<dbReference type="GeneID" id="36101918"/>
<reference evidence="6" key="1">
    <citation type="journal article" date="2018" name="Genome Announc.">
        <title>Complete Genome Sequence of the Methanococcus maripaludis Type Strain JJ (DSM 2067), a Model for Selenoprotein Synthesis in Archaea.</title>
        <authorList>
            <person name="Poehlein A."/>
            <person name="Heym D."/>
            <person name="Quitzke V."/>
            <person name="Fersch J."/>
            <person name="Daniel R."/>
            <person name="Rother M."/>
        </authorList>
    </citation>
    <scope>NUCLEOTIDE SEQUENCE [LARGE SCALE GENOMIC DNA]</scope>
    <source>
        <strain evidence="6">DSM 2067</strain>
    </source>
</reference>
<dbReference type="EC" id="3.1.-.-" evidence="3"/>
<protein>
    <submittedName>
        <fullName evidence="3">3'-5' exoribonuclease YhaM</fullName>
        <ecNumber evidence="3">3.1.-.-</ecNumber>
    </submittedName>
    <submittedName>
        <fullName evidence="4">7,8-dihydroneopterin 2',3'-cyclic phosphate phosphodiesterase</fullName>
        <ecNumber evidence="4">3.1.4.56</ecNumber>
    </submittedName>
</protein>
<dbReference type="NCBIfam" id="TIGR00277">
    <property type="entry name" value="HDIG"/>
    <property type="match status" value="1"/>
</dbReference>
<dbReference type="PROSITE" id="PS51831">
    <property type="entry name" value="HD"/>
    <property type="match status" value="1"/>
</dbReference>
<dbReference type="EMBL" id="JACHED010000003">
    <property type="protein sequence ID" value="MBB6497514.1"/>
    <property type="molecule type" value="Genomic_DNA"/>
</dbReference>
<evidence type="ECO:0000313" key="5">
    <source>
        <dbReference type="EMBL" id="MBB6497514.1"/>
    </source>
</evidence>
<reference evidence="4 7" key="3">
    <citation type="submission" date="2020-07" db="EMBL/GenBank/DDBJ databases">
        <title>Genomic Encyclopedia of Type Strains, Phase IV (KMG-V): Genome sequencing to study the core and pangenomes of soil and plant-associated prokaryotes.</title>
        <authorList>
            <person name="Whitman W."/>
        </authorList>
    </citation>
    <scope>NUCLEOTIDE SEQUENCE [LARGE SCALE GENOMIC DNA]</scope>
    <source>
        <strain evidence="4 7">C13</strain>
        <strain evidence="5 8">D1</strain>
    </source>
</reference>
<evidence type="ECO:0000313" key="4">
    <source>
        <dbReference type="EMBL" id="MBA2864664.1"/>
    </source>
</evidence>
<evidence type="ECO:0000313" key="6">
    <source>
        <dbReference type="Proteomes" id="UP000239462"/>
    </source>
</evidence>
<proteinExistence type="predicted"/>